<accession>A0A2P2LJC8</accession>
<dbReference type="PANTHER" id="PTHR46388:SF3">
    <property type="entry name" value="DUF1618 DOMAIN-CONTAINING PROTEIN"/>
    <property type="match status" value="1"/>
</dbReference>
<proteinExistence type="predicted"/>
<dbReference type="AlphaFoldDB" id="A0A2P2LJC8"/>
<dbReference type="PANTHER" id="PTHR46388">
    <property type="entry name" value="NHL REPEAT-CONTAINING PROTEIN 2"/>
    <property type="match status" value="1"/>
</dbReference>
<sequence length="235" mass="25865">MLGMPYWSSCPLERVYSVAGPRIDHFQCFSLLPGRVDIRLNVDIPIDTELVEPLHEGCIWCQTRGTATEVVVAEKIGRPSELVGVAQQWYDELDNLAFSPPEPEISVENDSGTLDVKYQDGGVHIDSAVNTSPGTSEVIICAAMYLKLRRHPDLEDDQEKCAARIADILNPGRSGGQDLDPSIQLLLGSSSNLRDLIFLRPLHVRVKLDTPQHPKGENAKSVILTNSSVEVNISL</sequence>
<name>A0A2P2LJC8_RHIMU</name>
<organism evidence="1">
    <name type="scientific">Rhizophora mucronata</name>
    <name type="common">Asiatic mangrove</name>
    <dbReference type="NCBI Taxonomy" id="61149"/>
    <lineage>
        <taxon>Eukaryota</taxon>
        <taxon>Viridiplantae</taxon>
        <taxon>Streptophyta</taxon>
        <taxon>Embryophyta</taxon>
        <taxon>Tracheophyta</taxon>
        <taxon>Spermatophyta</taxon>
        <taxon>Magnoliopsida</taxon>
        <taxon>eudicotyledons</taxon>
        <taxon>Gunneridae</taxon>
        <taxon>Pentapetalae</taxon>
        <taxon>rosids</taxon>
        <taxon>fabids</taxon>
        <taxon>Malpighiales</taxon>
        <taxon>Rhizophoraceae</taxon>
        <taxon>Rhizophora</taxon>
    </lineage>
</organism>
<reference evidence="1" key="1">
    <citation type="submission" date="2018-02" db="EMBL/GenBank/DDBJ databases">
        <title>Rhizophora mucronata_Transcriptome.</title>
        <authorList>
            <person name="Meera S.P."/>
            <person name="Sreeshan A."/>
            <person name="Augustine A."/>
        </authorList>
    </citation>
    <scope>NUCLEOTIDE SEQUENCE</scope>
    <source>
        <tissue evidence="1">Leaf</tissue>
    </source>
</reference>
<evidence type="ECO:0000313" key="1">
    <source>
        <dbReference type="EMBL" id="MBX18082.1"/>
    </source>
</evidence>
<protein>
    <submittedName>
        <fullName evidence="1">Catalytic</fullName>
    </submittedName>
</protein>
<dbReference type="EMBL" id="GGEC01037598">
    <property type="protein sequence ID" value="MBX18082.1"/>
    <property type="molecule type" value="Transcribed_RNA"/>
</dbReference>